<accession>A0AAN9G651</accession>
<dbReference type="SMART" id="SM00112">
    <property type="entry name" value="CA"/>
    <property type="match status" value="7"/>
</dbReference>
<dbReference type="Proteomes" id="UP001374579">
    <property type="component" value="Unassembled WGS sequence"/>
</dbReference>
<name>A0AAN9G651_9CAEN</name>
<dbReference type="SUPFAM" id="SSF49313">
    <property type="entry name" value="Cadherin-like"/>
    <property type="match status" value="7"/>
</dbReference>
<dbReference type="Pfam" id="PF08266">
    <property type="entry name" value="Cadherin_2"/>
    <property type="match status" value="1"/>
</dbReference>
<keyword evidence="7" id="KW-0130">Cell adhesion</keyword>
<dbReference type="FunFam" id="2.60.40.60:FF:000020">
    <property type="entry name" value="Dachsous cadherin-related 1b"/>
    <property type="match status" value="1"/>
</dbReference>
<feature type="compositionally biased region" description="Polar residues" evidence="12">
    <location>
        <begin position="1153"/>
        <end position="1163"/>
    </location>
</feature>
<dbReference type="InterPro" id="IPR015919">
    <property type="entry name" value="Cadherin-like_sf"/>
</dbReference>
<keyword evidence="3 13" id="KW-0812">Transmembrane</keyword>
<dbReference type="FunFam" id="2.60.40.60:FF:000007">
    <property type="entry name" value="Protocadherin alpha 2"/>
    <property type="match status" value="1"/>
</dbReference>
<dbReference type="Gene3D" id="2.60.40.60">
    <property type="entry name" value="Cadherins"/>
    <property type="match status" value="7"/>
</dbReference>
<feature type="compositionally biased region" description="Low complexity" evidence="12">
    <location>
        <begin position="988"/>
        <end position="999"/>
    </location>
</feature>
<feature type="domain" description="Cadherin" evidence="14">
    <location>
        <begin position="268"/>
        <end position="372"/>
    </location>
</feature>
<dbReference type="GO" id="GO:0005509">
    <property type="term" value="F:calcium ion binding"/>
    <property type="evidence" value="ECO:0007669"/>
    <property type="project" value="UniProtKB-UniRule"/>
</dbReference>
<reference evidence="15 16" key="1">
    <citation type="submission" date="2024-02" db="EMBL/GenBank/DDBJ databases">
        <title>Chromosome-scale genome assembly of the rough periwinkle Littorina saxatilis.</title>
        <authorList>
            <person name="De Jode A."/>
            <person name="Faria R."/>
            <person name="Formenti G."/>
            <person name="Sims Y."/>
            <person name="Smith T.P."/>
            <person name="Tracey A."/>
            <person name="Wood J.M.D."/>
            <person name="Zagrodzka Z.B."/>
            <person name="Johannesson K."/>
            <person name="Butlin R.K."/>
            <person name="Leder E.H."/>
        </authorList>
    </citation>
    <scope>NUCLEOTIDE SEQUENCE [LARGE SCALE GENOMIC DNA]</scope>
    <source>
        <strain evidence="15">Snail1</strain>
        <tissue evidence="15">Muscle</tissue>
    </source>
</reference>
<dbReference type="GO" id="GO:0007163">
    <property type="term" value="P:establishment or maintenance of cell polarity"/>
    <property type="evidence" value="ECO:0007669"/>
    <property type="project" value="UniProtKB-ARBA"/>
</dbReference>
<dbReference type="PRINTS" id="PR00205">
    <property type="entry name" value="CADHERIN"/>
</dbReference>
<feature type="domain" description="Cadherin" evidence="14">
    <location>
        <begin position="587"/>
        <end position="691"/>
    </location>
</feature>
<evidence type="ECO:0000256" key="11">
    <source>
        <dbReference type="PROSITE-ProRule" id="PRU00043"/>
    </source>
</evidence>
<gene>
    <name evidence="15" type="ORF">V1264_003904</name>
</gene>
<evidence type="ECO:0000256" key="5">
    <source>
        <dbReference type="ARBA" id="ARBA00022737"/>
    </source>
</evidence>
<evidence type="ECO:0000313" key="15">
    <source>
        <dbReference type="EMBL" id="KAK7096858.1"/>
    </source>
</evidence>
<feature type="compositionally biased region" description="Polar residues" evidence="12">
    <location>
        <begin position="1089"/>
        <end position="1103"/>
    </location>
</feature>
<comment type="caution">
    <text evidence="15">The sequence shown here is derived from an EMBL/GenBank/DDBJ whole genome shotgun (WGS) entry which is preliminary data.</text>
</comment>
<dbReference type="InterPro" id="IPR002126">
    <property type="entry name" value="Cadherin-like_dom"/>
</dbReference>
<evidence type="ECO:0000256" key="1">
    <source>
        <dbReference type="ARBA" id="ARBA00004251"/>
    </source>
</evidence>
<evidence type="ECO:0000256" key="2">
    <source>
        <dbReference type="ARBA" id="ARBA00022475"/>
    </source>
</evidence>
<comment type="subcellular location">
    <subcellularLocation>
        <location evidence="1">Cell membrane</location>
        <topology evidence="1">Single-pass type I membrane protein</topology>
    </subcellularLocation>
</comment>
<dbReference type="InterPro" id="IPR050174">
    <property type="entry name" value="Protocadherin/Cadherin-CA"/>
</dbReference>
<sequence>METKISGKNLFSADVSLLVTILTILISTRSVLSQTSGADLMYNIVEEESIGTYIGTITENQNLYRNLTSSQRKQLRYGLLDQSRYPASLFRVDEASGGIYVAKRIDRESTQCYKQPQCELELNVALSSARIPFSNIATVLITVSDKNDNPPYFPAQESGSVVLDMSEWATVGTALKLSGAADRDYASNNTVKRYSLTAYTSMFSINSSNNLDGSSVLDLTLLKPLDREATSTYRFLILAFDGGSPPLSASLNVQIRVTDENDHPPNFLNNTYEVEIRDELAPNQIILQVSASDLDSGPYGQVRYQFSSLQREQLERKFHVNEATGEISAVSSPPAGTQQFIVEALDGGNPPRKSQTVVTVKVISSKNNPPTVQINTLSNGSNSFVEIPEDASLGAFVAFVTAEDPDEGLRGQVTCQLNGGVLSLATLAGKGYTLTLQSSLDRETQDSYNVTVTCSDAGEPRMSSVRSVLVIVTDVNDNPPQFTWKSFNHTIPEGNYTDRHIIQVIATDPDMGKNAEVIYSIDGSARPPFRIDPVTGIISAQGSLDRETIPVYSFKVYAVDRGLGPKTATAVVNIILQDVNDQYPAFNQTIFEYRIPEDAPEHTVLGKLTAHDNDVGMNGQFEFFYAGSLDGADPFVVESNGTVWSSGQLDRERRESYSFTVMVRDRGATPKTTYASVVVTVLDVNDNSPKIQFPVAGNHTIHVTTVPEPDMVLAKIVAYDSDAGENGSLHFLVSRGNEDGALDIDPSGGQVKVKDAGKLRNKSVYRLTIGVEDYGLPPRRSNTTIWVEVNFDNSSAVLMREGQGEKKAEDYVLIVAGVAGTTVVLSAIIIVAICFIFRQDRQYRSKHPQHGTQAGINDDGEFFTNMPGNPGNLCDDEKLRPSLEEEGDDKNNHNHPPGGYNDEDVDDEDDDSGFKKKIAMETFRSSQRKKEVSFAGCVPVAEEGAGDAAGSPIYRNGANYGLAVGTEKVEFVKHPHAFLQRQLEEVGSDTSGDTGTSDSGRGGSEDDVNIDMILHGERQASGGMHAVVPSVQPSLDNERYTRFPPPRAPGKGDPHHPHHHNKPYHVRFDTRTTTPTPSQHGDPHDLYSTRHNPPSRSVTPSYDSSHHYPASQRVVSFSPSTRGSPGPSLFPPRASNRDKSFPSASYRDVSFTPVPQHSPQRTLSTFSSPSSPPPSFTTFQSLRAGSRTGGEGESGDGGASAPTASATSVDDDASTTTSGSYTVNPEELRMEGYIGADVIV</sequence>
<evidence type="ECO:0000259" key="14">
    <source>
        <dbReference type="PROSITE" id="PS50268"/>
    </source>
</evidence>
<feature type="compositionally biased region" description="Low complexity" evidence="12">
    <location>
        <begin position="1176"/>
        <end position="1186"/>
    </location>
</feature>
<dbReference type="FunFam" id="2.60.40.60:FF:000266">
    <property type="entry name" value="Cadherin 23"/>
    <property type="match status" value="1"/>
</dbReference>
<feature type="domain" description="Cadherin" evidence="14">
    <location>
        <begin position="36"/>
        <end position="153"/>
    </location>
</feature>
<dbReference type="GO" id="GO:0007156">
    <property type="term" value="P:homophilic cell adhesion via plasma membrane adhesion molecules"/>
    <property type="evidence" value="ECO:0007669"/>
    <property type="project" value="InterPro"/>
</dbReference>
<dbReference type="AlphaFoldDB" id="A0AAN9G651"/>
<keyword evidence="4" id="KW-0732">Signal</keyword>
<dbReference type="FunFam" id="2.60.40.60:FF:000116">
    <property type="entry name" value="Dachsous cadherin-related 2"/>
    <property type="match status" value="1"/>
</dbReference>
<feature type="transmembrane region" description="Helical" evidence="13">
    <location>
        <begin position="811"/>
        <end position="837"/>
    </location>
</feature>
<keyword evidence="5" id="KW-0677">Repeat</keyword>
<organism evidence="15 16">
    <name type="scientific">Littorina saxatilis</name>
    <dbReference type="NCBI Taxonomy" id="31220"/>
    <lineage>
        <taxon>Eukaryota</taxon>
        <taxon>Metazoa</taxon>
        <taxon>Spiralia</taxon>
        <taxon>Lophotrochozoa</taxon>
        <taxon>Mollusca</taxon>
        <taxon>Gastropoda</taxon>
        <taxon>Caenogastropoda</taxon>
        <taxon>Littorinimorpha</taxon>
        <taxon>Littorinoidea</taxon>
        <taxon>Littorinidae</taxon>
        <taxon>Littorina</taxon>
    </lineage>
</organism>
<dbReference type="InterPro" id="IPR020894">
    <property type="entry name" value="Cadherin_CS"/>
</dbReference>
<evidence type="ECO:0000313" key="16">
    <source>
        <dbReference type="Proteomes" id="UP001374579"/>
    </source>
</evidence>
<evidence type="ECO:0000256" key="13">
    <source>
        <dbReference type="SAM" id="Phobius"/>
    </source>
</evidence>
<dbReference type="PROSITE" id="PS00232">
    <property type="entry name" value="CADHERIN_1"/>
    <property type="match status" value="3"/>
</dbReference>
<evidence type="ECO:0000256" key="12">
    <source>
        <dbReference type="SAM" id="MobiDB-lite"/>
    </source>
</evidence>
<feature type="compositionally biased region" description="Acidic residues" evidence="12">
    <location>
        <begin position="901"/>
        <end position="911"/>
    </location>
</feature>
<feature type="compositionally biased region" description="Gly residues" evidence="12">
    <location>
        <begin position="1187"/>
        <end position="1198"/>
    </location>
</feature>
<proteinExistence type="predicted"/>
<evidence type="ECO:0000256" key="6">
    <source>
        <dbReference type="ARBA" id="ARBA00022837"/>
    </source>
</evidence>
<evidence type="ECO:0000256" key="10">
    <source>
        <dbReference type="ARBA" id="ARBA00023180"/>
    </source>
</evidence>
<keyword evidence="6 11" id="KW-0106">Calcium</keyword>
<protein>
    <recommendedName>
        <fullName evidence="14">Cadherin domain-containing protein</fullName>
    </recommendedName>
</protein>
<feature type="domain" description="Cadherin" evidence="14">
    <location>
        <begin position="379"/>
        <end position="482"/>
    </location>
</feature>
<dbReference type="PROSITE" id="PS50268">
    <property type="entry name" value="CADHERIN_2"/>
    <property type="match status" value="7"/>
</dbReference>
<keyword evidence="8 13" id="KW-1133">Transmembrane helix</keyword>
<dbReference type="GO" id="GO:0005886">
    <property type="term" value="C:plasma membrane"/>
    <property type="evidence" value="ECO:0007669"/>
    <property type="project" value="UniProtKB-SubCell"/>
</dbReference>
<feature type="region of interest" description="Disordered" evidence="12">
    <location>
        <begin position="982"/>
        <end position="1008"/>
    </location>
</feature>
<evidence type="ECO:0000256" key="9">
    <source>
        <dbReference type="ARBA" id="ARBA00023136"/>
    </source>
</evidence>
<dbReference type="PANTHER" id="PTHR24028:SF146">
    <property type="entry name" value="CADHERIN 96CB, ISOFORM D-RELATED"/>
    <property type="match status" value="1"/>
</dbReference>
<feature type="region of interest" description="Disordered" evidence="12">
    <location>
        <begin position="847"/>
        <end position="912"/>
    </location>
</feature>
<keyword evidence="9 13" id="KW-0472">Membrane</keyword>
<feature type="domain" description="Cadherin" evidence="14">
    <location>
        <begin position="712"/>
        <end position="799"/>
    </location>
</feature>
<feature type="region of interest" description="Disordered" evidence="12">
    <location>
        <begin position="1033"/>
        <end position="1225"/>
    </location>
</feature>
<feature type="compositionally biased region" description="Polar residues" evidence="12">
    <location>
        <begin position="1113"/>
        <end position="1123"/>
    </location>
</feature>
<feature type="domain" description="Cadherin" evidence="14">
    <location>
        <begin position="157"/>
        <end position="267"/>
    </location>
</feature>
<evidence type="ECO:0000256" key="4">
    <source>
        <dbReference type="ARBA" id="ARBA00022729"/>
    </source>
</evidence>
<evidence type="ECO:0000256" key="3">
    <source>
        <dbReference type="ARBA" id="ARBA00022692"/>
    </source>
</evidence>
<feature type="domain" description="Cadherin" evidence="14">
    <location>
        <begin position="483"/>
        <end position="586"/>
    </location>
</feature>
<dbReference type="FunFam" id="2.60.40.60:FF:000092">
    <property type="entry name" value="Protocadherin 8"/>
    <property type="match status" value="1"/>
</dbReference>
<feature type="compositionally biased region" description="Low complexity" evidence="12">
    <location>
        <begin position="1199"/>
        <end position="1220"/>
    </location>
</feature>
<feature type="compositionally biased region" description="Basic residues" evidence="12">
    <location>
        <begin position="1056"/>
        <end position="1065"/>
    </location>
</feature>
<evidence type="ECO:0000256" key="7">
    <source>
        <dbReference type="ARBA" id="ARBA00022889"/>
    </source>
</evidence>
<evidence type="ECO:0000256" key="8">
    <source>
        <dbReference type="ARBA" id="ARBA00022989"/>
    </source>
</evidence>
<dbReference type="EMBL" id="JBAMIC010000013">
    <property type="protein sequence ID" value="KAK7096858.1"/>
    <property type="molecule type" value="Genomic_DNA"/>
</dbReference>
<dbReference type="Pfam" id="PF00028">
    <property type="entry name" value="Cadherin"/>
    <property type="match status" value="6"/>
</dbReference>
<dbReference type="PANTHER" id="PTHR24028">
    <property type="entry name" value="CADHERIN-87A"/>
    <property type="match status" value="1"/>
</dbReference>
<keyword evidence="2" id="KW-1003">Cell membrane</keyword>
<keyword evidence="16" id="KW-1185">Reference proteome</keyword>
<dbReference type="InterPro" id="IPR013164">
    <property type="entry name" value="Cadherin_N"/>
</dbReference>
<keyword evidence="10" id="KW-0325">Glycoprotein</keyword>
<dbReference type="CDD" id="cd11304">
    <property type="entry name" value="Cadherin_repeat"/>
    <property type="match status" value="7"/>
</dbReference>